<sequence>MEDKQELAKKIKEEEEEEQRCPNVPSEPTRNGAVKRTRRKTVFEKAMTKKRLEQQRAKTRVNIGAAFPRWRQLRESKCLKTDAMVALFLLD</sequence>
<evidence type="ECO:0000313" key="2">
    <source>
        <dbReference type="EMBL" id="KAL0198645.1"/>
    </source>
</evidence>
<proteinExistence type="predicted"/>
<feature type="region of interest" description="Disordered" evidence="1">
    <location>
        <begin position="1"/>
        <end position="35"/>
    </location>
</feature>
<comment type="caution">
    <text evidence="2">The sequence shown here is derived from an EMBL/GenBank/DDBJ whole genome shotgun (WGS) entry which is preliminary data.</text>
</comment>
<feature type="compositionally biased region" description="Basic and acidic residues" evidence="1">
    <location>
        <begin position="1"/>
        <end position="13"/>
    </location>
</feature>
<organism evidence="2 3">
    <name type="scientific">Cirrhinus mrigala</name>
    <name type="common">Mrigala</name>
    <dbReference type="NCBI Taxonomy" id="683832"/>
    <lineage>
        <taxon>Eukaryota</taxon>
        <taxon>Metazoa</taxon>
        <taxon>Chordata</taxon>
        <taxon>Craniata</taxon>
        <taxon>Vertebrata</taxon>
        <taxon>Euteleostomi</taxon>
        <taxon>Actinopterygii</taxon>
        <taxon>Neopterygii</taxon>
        <taxon>Teleostei</taxon>
        <taxon>Ostariophysi</taxon>
        <taxon>Cypriniformes</taxon>
        <taxon>Cyprinidae</taxon>
        <taxon>Labeoninae</taxon>
        <taxon>Labeonini</taxon>
        <taxon>Cirrhinus</taxon>
    </lineage>
</organism>
<evidence type="ECO:0000256" key="1">
    <source>
        <dbReference type="SAM" id="MobiDB-lite"/>
    </source>
</evidence>
<reference evidence="2 3" key="1">
    <citation type="submission" date="2024-05" db="EMBL/GenBank/DDBJ databases">
        <title>Genome sequencing and assembly of Indian major carp, Cirrhinus mrigala (Hamilton, 1822).</title>
        <authorList>
            <person name="Mohindra V."/>
            <person name="Chowdhury L.M."/>
            <person name="Lal K."/>
            <person name="Jena J.K."/>
        </authorList>
    </citation>
    <scope>NUCLEOTIDE SEQUENCE [LARGE SCALE GENOMIC DNA]</scope>
    <source>
        <strain evidence="2">CM1030</strain>
        <tissue evidence="2">Blood</tissue>
    </source>
</reference>
<protein>
    <submittedName>
        <fullName evidence="2">Uncharacterized protein</fullName>
    </submittedName>
</protein>
<feature type="non-terminal residue" evidence="2">
    <location>
        <position position="91"/>
    </location>
</feature>
<gene>
    <name evidence="2" type="ORF">M9458_007185</name>
</gene>
<keyword evidence="3" id="KW-1185">Reference proteome</keyword>
<dbReference type="Proteomes" id="UP001529510">
    <property type="component" value="Unassembled WGS sequence"/>
</dbReference>
<dbReference type="EMBL" id="JAMKFB020000003">
    <property type="protein sequence ID" value="KAL0198645.1"/>
    <property type="molecule type" value="Genomic_DNA"/>
</dbReference>
<name>A0ABD0RJD9_CIRMR</name>
<evidence type="ECO:0000313" key="3">
    <source>
        <dbReference type="Proteomes" id="UP001529510"/>
    </source>
</evidence>
<accession>A0ABD0RJD9</accession>
<dbReference type="AlphaFoldDB" id="A0ABD0RJD9"/>